<dbReference type="Proteomes" id="UP000808388">
    <property type="component" value="Unassembled WGS sequence"/>
</dbReference>
<dbReference type="AlphaFoldDB" id="A0A9D6QYK9"/>
<keyword evidence="1" id="KW-0472">Membrane</keyword>
<gene>
    <name evidence="2" type="ORF">HY220_02100</name>
</gene>
<sequence length="257" mass="28106">MPPLHEGGEAMSLVGRVIIVASVLVFGFSSCAPFKVTGVKPAAQAQAAASDSAKSAAQCSRTAQESVGKFLAGLMEAIWKSSLVLLRSVFPPDMNLLQAFSDKNDGGEVVKAIMQYSKEQMGDQVAPEYDPGAVVIDTENPLVKLVTVRRHIDHTSYKTGKTEELDEERQFMVMFDSPDRNCIIWIRAIDPAWRRISESQTTGSRFILNYFYPPSQQTSGISLRVSVIMTDNLESSLGVDALAPARQCLCHKDSLMS</sequence>
<protein>
    <submittedName>
        <fullName evidence="2">Uncharacterized protein</fullName>
    </submittedName>
</protein>
<evidence type="ECO:0000313" key="2">
    <source>
        <dbReference type="EMBL" id="MBI3627521.1"/>
    </source>
</evidence>
<keyword evidence="1" id="KW-1133">Transmembrane helix</keyword>
<evidence type="ECO:0000313" key="3">
    <source>
        <dbReference type="Proteomes" id="UP000808388"/>
    </source>
</evidence>
<accession>A0A9D6QYK9</accession>
<comment type="caution">
    <text evidence="2">The sequence shown here is derived from an EMBL/GenBank/DDBJ whole genome shotgun (WGS) entry which is preliminary data.</text>
</comment>
<organism evidence="2 3">
    <name type="scientific">Candidatus Sungiibacteriota bacterium</name>
    <dbReference type="NCBI Taxonomy" id="2750080"/>
    <lineage>
        <taxon>Bacteria</taxon>
        <taxon>Candidatus Sungiibacteriota</taxon>
    </lineage>
</organism>
<feature type="transmembrane region" description="Helical" evidence="1">
    <location>
        <begin position="13"/>
        <end position="34"/>
    </location>
</feature>
<reference evidence="2" key="1">
    <citation type="submission" date="2020-07" db="EMBL/GenBank/DDBJ databases">
        <title>Huge and variable diversity of episymbiotic CPR bacteria and DPANN archaea in groundwater ecosystems.</title>
        <authorList>
            <person name="He C.Y."/>
            <person name="Keren R."/>
            <person name="Whittaker M."/>
            <person name="Farag I.F."/>
            <person name="Doudna J."/>
            <person name="Cate J.H.D."/>
            <person name="Banfield J.F."/>
        </authorList>
    </citation>
    <scope>NUCLEOTIDE SEQUENCE</scope>
    <source>
        <strain evidence="2">NC_groundwater_972_Pr1_S-0.2um_49_27</strain>
    </source>
</reference>
<name>A0A9D6QYK9_9BACT</name>
<dbReference type="EMBL" id="JACQCQ010000009">
    <property type="protein sequence ID" value="MBI3627521.1"/>
    <property type="molecule type" value="Genomic_DNA"/>
</dbReference>
<evidence type="ECO:0000256" key="1">
    <source>
        <dbReference type="SAM" id="Phobius"/>
    </source>
</evidence>
<keyword evidence="1" id="KW-0812">Transmembrane</keyword>
<proteinExistence type="predicted"/>